<gene>
    <name evidence="1" type="ordered locus">t2947</name>
</gene>
<accession>A0A0H2VPS9</accession>
<proteinExistence type="predicted"/>
<dbReference type="Proteomes" id="UP000002670">
    <property type="component" value="Chromosome"/>
</dbReference>
<dbReference type="HOGENOM" id="CLU_3423100_0_0_6"/>
<organism evidence="1 2">
    <name type="scientific">Salmonella typhi</name>
    <dbReference type="NCBI Taxonomy" id="90370"/>
    <lineage>
        <taxon>Bacteria</taxon>
        <taxon>Pseudomonadati</taxon>
        <taxon>Pseudomonadota</taxon>
        <taxon>Gammaproteobacteria</taxon>
        <taxon>Enterobacterales</taxon>
        <taxon>Enterobacteriaceae</taxon>
        <taxon>Salmonella</taxon>
    </lineage>
</organism>
<evidence type="ECO:0000313" key="1">
    <source>
        <dbReference type="EMBL" id="AAO70500.1"/>
    </source>
</evidence>
<reference evidence="1 2" key="1">
    <citation type="journal article" date="2003" name="J. Bacteriol.">
        <title>Comparative genomics of Salmonella enterica serovar Typhi strains Ty2 and CT18.</title>
        <authorList>
            <person name="Deng W."/>
            <person name="Liou S.R."/>
            <person name="Plunkett G.III."/>
            <person name="Mayhew G.F."/>
            <person name="Rose D.J."/>
            <person name="Burland V."/>
            <person name="Kodoyianni V."/>
            <person name="Schwartz D.C."/>
            <person name="Blattner F.R."/>
        </authorList>
    </citation>
    <scope>NUCLEOTIDE SEQUENCE [LARGE SCALE GENOMIC DNA]</scope>
    <source>
        <strain evidence="2">ATCC 700931 / Ty2</strain>
    </source>
</reference>
<evidence type="ECO:0000313" key="2">
    <source>
        <dbReference type="Proteomes" id="UP000002670"/>
    </source>
</evidence>
<dbReference type="EMBL" id="AE014613">
    <property type="protein sequence ID" value="AAO70500.1"/>
    <property type="molecule type" value="Genomic_DNA"/>
</dbReference>
<name>A0A0H2VPS9_SALTI</name>
<protein>
    <submittedName>
        <fullName evidence="1">Uncharacterized protein</fullName>
    </submittedName>
</protein>
<keyword evidence="2" id="KW-1185">Reference proteome</keyword>
<dbReference type="KEGG" id="stt:t2947"/>
<sequence>MSLQELFELVLCVHLVCQMLYRE</sequence>
<dbReference type="AlphaFoldDB" id="A0A0H2VPS9"/>